<evidence type="ECO:0008006" key="3">
    <source>
        <dbReference type="Google" id="ProtNLM"/>
    </source>
</evidence>
<gene>
    <name evidence="1" type="ORF">GCM10010912_57660</name>
</gene>
<accession>A0A917FVU2</accession>
<reference evidence="1" key="2">
    <citation type="submission" date="2020-09" db="EMBL/GenBank/DDBJ databases">
        <authorList>
            <person name="Sun Q."/>
            <person name="Zhou Y."/>
        </authorList>
    </citation>
    <scope>NUCLEOTIDE SEQUENCE</scope>
    <source>
        <strain evidence="1">CGMCC 1.16134</strain>
    </source>
</reference>
<dbReference type="Proteomes" id="UP000637643">
    <property type="component" value="Unassembled WGS sequence"/>
</dbReference>
<dbReference type="AlphaFoldDB" id="A0A917FVU2"/>
<evidence type="ECO:0000313" key="2">
    <source>
        <dbReference type="Proteomes" id="UP000637643"/>
    </source>
</evidence>
<dbReference type="Gene3D" id="2.160.20.10">
    <property type="entry name" value="Single-stranded right-handed beta-helix, Pectin lyase-like"/>
    <property type="match status" value="1"/>
</dbReference>
<keyword evidence="2" id="KW-1185">Reference proteome</keyword>
<name>A0A917FVU2_9BACL</name>
<dbReference type="InterPro" id="IPR011050">
    <property type="entry name" value="Pectin_lyase_fold/virulence"/>
</dbReference>
<dbReference type="SUPFAM" id="SSF51126">
    <property type="entry name" value="Pectin lyase-like"/>
    <property type="match status" value="1"/>
</dbReference>
<dbReference type="EMBL" id="BMKR01000039">
    <property type="protein sequence ID" value="GGG05443.1"/>
    <property type="molecule type" value="Genomic_DNA"/>
</dbReference>
<dbReference type="RefSeq" id="WP_189030994.1">
    <property type="nucleotide sequence ID" value="NZ_BMKR01000039.1"/>
</dbReference>
<reference evidence="1" key="1">
    <citation type="journal article" date="2014" name="Int. J. Syst. Evol. Microbiol.">
        <title>Complete genome sequence of Corynebacterium casei LMG S-19264T (=DSM 44701T), isolated from a smear-ripened cheese.</title>
        <authorList>
            <consortium name="US DOE Joint Genome Institute (JGI-PGF)"/>
            <person name="Walter F."/>
            <person name="Albersmeier A."/>
            <person name="Kalinowski J."/>
            <person name="Ruckert C."/>
        </authorList>
    </citation>
    <scope>NUCLEOTIDE SEQUENCE</scope>
    <source>
        <strain evidence="1">CGMCC 1.16134</strain>
    </source>
</reference>
<sequence>MRTGTRAVHSLLLAAGLMILTLFAPLSGTSAEAVSEQVAAEQAAPEQVVTGEDAAASEVSAAPVTYYVDSAEGKDTNNGKSEGTAWKTLVNVNKLTLKPGDQMRLKKGGTWQGTLKLKGSGTESNRIIVGNYGPGDALPLIDAKGEIDAVVLQNMSYVTVEGLAITNPSSNLERWARGIYIVADKPGVYRGITIRNNKLYKIEGYVTQNERHKSAAIFTDSTDSQARFEQMEITRNRIKDITVRGITGSQTAKNLNHPENINYDLKVSRNLIQNTGCDAIRVVGWNKALIEYNNIYYVGHNTRNYEASFIAAAFPQQSIDTVWQFNEIAYTKGTNPGEGRDMDSQAFDIDHTNGGTHIFQYNYTHDNEGGFVLFMGSIVMGEEVGDFKEAIIRYNISQNDGNSGQSTLVGDRLFEVHPFGGITFPVKVYNNIFYYNKGTMALQLKGDVAGLAFYNNIFQAPAGSYPVNVGAVYDNNLYSHAPSAADAHAIQADPALVAAGSGGEGLDTVDGYKLRPKSPAIGKGIIIPDAWNNVRDFYNNPLPTGTAPDIGAHQAGR</sequence>
<protein>
    <recommendedName>
        <fullName evidence="3">Right-handed parallel beta-helix repeat-containing protein</fullName>
    </recommendedName>
</protein>
<evidence type="ECO:0000313" key="1">
    <source>
        <dbReference type="EMBL" id="GGG05443.1"/>
    </source>
</evidence>
<organism evidence="1 2">
    <name type="scientific">Paenibacillus albidus</name>
    <dbReference type="NCBI Taxonomy" id="2041023"/>
    <lineage>
        <taxon>Bacteria</taxon>
        <taxon>Bacillati</taxon>
        <taxon>Bacillota</taxon>
        <taxon>Bacilli</taxon>
        <taxon>Bacillales</taxon>
        <taxon>Paenibacillaceae</taxon>
        <taxon>Paenibacillus</taxon>
    </lineage>
</organism>
<dbReference type="InterPro" id="IPR012334">
    <property type="entry name" value="Pectin_lyas_fold"/>
</dbReference>
<comment type="caution">
    <text evidence="1">The sequence shown here is derived from an EMBL/GenBank/DDBJ whole genome shotgun (WGS) entry which is preliminary data.</text>
</comment>
<proteinExistence type="predicted"/>